<name>A0A0P1B5N1_PLAHL</name>
<sequence>MQTQKENVDTNAVVSNAAARVRIKDTKKCLAPKRGFVIHNDAKTAKQSGSKDKKSVKSRRVLGDISNNQQNCHDDNHIDDVVSNPKGVNDTKKLRAGKKLPLMQSKRNAGTQPPKALEERKALTSRKLIERSHTDEIPDIELAYGGLTSPKSKSVYMKELRDEFLHDIIHDQTPTLFDDFDPTRIFDDWNVSHEPAFQLWTPPNTPTKEKTEVLPVTKSQLIIDPEADNLSDLPPPDNLPEDAVDCDILLEDILSVDIEAGCSE</sequence>
<proteinExistence type="predicted"/>
<evidence type="ECO:0000313" key="3">
    <source>
        <dbReference type="Proteomes" id="UP000054928"/>
    </source>
</evidence>
<feature type="region of interest" description="Disordered" evidence="1">
    <location>
        <begin position="40"/>
        <end position="59"/>
    </location>
</feature>
<protein>
    <submittedName>
        <fullName evidence="2">Uncharacterized protein</fullName>
    </submittedName>
</protein>
<dbReference type="RefSeq" id="XP_024585703.1">
    <property type="nucleotide sequence ID" value="XM_024720511.1"/>
</dbReference>
<accession>A0A0P1B5N1</accession>
<dbReference type="AlphaFoldDB" id="A0A0P1B5N1"/>
<dbReference type="GeneID" id="36402158"/>
<feature type="region of interest" description="Disordered" evidence="1">
    <location>
        <begin position="66"/>
        <end position="91"/>
    </location>
</feature>
<organism evidence="2 3">
    <name type="scientific">Plasmopara halstedii</name>
    <name type="common">Downy mildew of sunflower</name>
    <dbReference type="NCBI Taxonomy" id="4781"/>
    <lineage>
        <taxon>Eukaryota</taxon>
        <taxon>Sar</taxon>
        <taxon>Stramenopiles</taxon>
        <taxon>Oomycota</taxon>
        <taxon>Peronosporomycetes</taxon>
        <taxon>Peronosporales</taxon>
        <taxon>Peronosporaceae</taxon>
        <taxon>Plasmopara</taxon>
    </lineage>
</organism>
<reference evidence="3" key="1">
    <citation type="submission" date="2014-09" db="EMBL/GenBank/DDBJ databases">
        <authorList>
            <person name="Sharma Rahul"/>
            <person name="Thines Marco"/>
        </authorList>
    </citation>
    <scope>NUCLEOTIDE SEQUENCE [LARGE SCALE GENOMIC DNA]</scope>
</reference>
<keyword evidence="3" id="KW-1185">Reference proteome</keyword>
<feature type="compositionally biased region" description="Basic and acidic residues" evidence="1">
    <location>
        <begin position="40"/>
        <end position="55"/>
    </location>
</feature>
<dbReference type="OMA" id="PWNDERE"/>
<dbReference type="Proteomes" id="UP000054928">
    <property type="component" value="Unassembled WGS sequence"/>
</dbReference>
<evidence type="ECO:0000313" key="2">
    <source>
        <dbReference type="EMBL" id="CEG49334.1"/>
    </source>
</evidence>
<dbReference type="EMBL" id="CCYD01003042">
    <property type="protein sequence ID" value="CEG49334.1"/>
    <property type="molecule type" value="Genomic_DNA"/>
</dbReference>
<dbReference type="OrthoDB" id="164982at2759"/>
<evidence type="ECO:0000256" key="1">
    <source>
        <dbReference type="SAM" id="MobiDB-lite"/>
    </source>
</evidence>